<name>A0A7W8QJ63_9ACTN</name>
<dbReference type="InterPro" id="IPR009061">
    <property type="entry name" value="DNA-bd_dom_put_sf"/>
</dbReference>
<dbReference type="Proteomes" id="UP000572635">
    <property type="component" value="Unassembled WGS sequence"/>
</dbReference>
<feature type="domain" description="Helix-turn-helix" evidence="1">
    <location>
        <begin position="4"/>
        <end position="51"/>
    </location>
</feature>
<evidence type="ECO:0000313" key="3">
    <source>
        <dbReference type="Proteomes" id="UP000572635"/>
    </source>
</evidence>
<evidence type="ECO:0000259" key="1">
    <source>
        <dbReference type="Pfam" id="PF12728"/>
    </source>
</evidence>
<sequence length="70" mass="8090">MDLMTDVDVAARLGVGERWIAEAAKKGLIPHIRFGRTRRYREEHIAEIIAAHEVRPRFEPARFPPSGRIR</sequence>
<proteinExistence type="predicted"/>
<organism evidence="2 3">
    <name type="scientific">Nocardiopsis composta</name>
    <dbReference type="NCBI Taxonomy" id="157465"/>
    <lineage>
        <taxon>Bacteria</taxon>
        <taxon>Bacillati</taxon>
        <taxon>Actinomycetota</taxon>
        <taxon>Actinomycetes</taxon>
        <taxon>Streptosporangiales</taxon>
        <taxon>Nocardiopsidaceae</taxon>
        <taxon>Nocardiopsis</taxon>
    </lineage>
</organism>
<reference evidence="2 3" key="1">
    <citation type="submission" date="2020-08" db="EMBL/GenBank/DDBJ databases">
        <title>Sequencing the genomes of 1000 actinobacteria strains.</title>
        <authorList>
            <person name="Klenk H.-P."/>
        </authorList>
    </citation>
    <scope>NUCLEOTIDE SEQUENCE [LARGE SCALE GENOMIC DNA]</scope>
    <source>
        <strain evidence="2 3">DSM 44551</strain>
    </source>
</reference>
<dbReference type="AlphaFoldDB" id="A0A7W8QJ63"/>
<protein>
    <submittedName>
        <fullName evidence="2">Excisionase family DNA binding protein</fullName>
    </submittedName>
</protein>
<dbReference type="Pfam" id="PF12728">
    <property type="entry name" value="HTH_17"/>
    <property type="match status" value="1"/>
</dbReference>
<comment type="caution">
    <text evidence="2">The sequence shown here is derived from an EMBL/GenBank/DDBJ whole genome shotgun (WGS) entry which is preliminary data.</text>
</comment>
<gene>
    <name evidence="2" type="ORF">HDA36_000779</name>
</gene>
<keyword evidence="3" id="KW-1185">Reference proteome</keyword>
<dbReference type="SUPFAM" id="SSF46955">
    <property type="entry name" value="Putative DNA-binding domain"/>
    <property type="match status" value="1"/>
</dbReference>
<evidence type="ECO:0000313" key="2">
    <source>
        <dbReference type="EMBL" id="MBB5430695.1"/>
    </source>
</evidence>
<dbReference type="EMBL" id="JACHDB010000001">
    <property type="protein sequence ID" value="MBB5430695.1"/>
    <property type="molecule type" value="Genomic_DNA"/>
</dbReference>
<dbReference type="RefSeq" id="WP_184388770.1">
    <property type="nucleotide sequence ID" value="NZ_JACHDB010000001.1"/>
</dbReference>
<accession>A0A7W8QJ63</accession>
<dbReference type="InterPro" id="IPR041657">
    <property type="entry name" value="HTH_17"/>
</dbReference>